<dbReference type="RefSeq" id="WP_364365144.1">
    <property type="nucleotide sequence ID" value="NZ_JBHMCF010000003.1"/>
</dbReference>
<dbReference type="Proteomes" id="UP001589568">
    <property type="component" value="Unassembled WGS sequence"/>
</dbReference>
<reference evidence="1 2" key="1">
    <citation type="submission" date="2024-09" db="EMBL/GenBank/DDBJ databases">
        <authorList>
            <person name="Sun Q."/>
            <person name="Mori K."/>
        </authorList>
    </citation>
    <scope>NUCLEOTIDE SEQUENCE [LARGE SCALE GENOMIC DNA]</scope>
    <source>
        <strain evidence="1 2">JCM 3324</strain>
    </source>
</reference>
<protein>
    <recommendedName>
        <fullName evidence="3">Methyltransferase domain-containing protein</fullName>
    </recommendedName>
</protein>
<dbReference type="SUPFAM" id="SSF53335">
    <property type="entry name" value="S-adenosyl-L-methionine-dependent methyltransferases"/>
    <property type="match status" value="1"/>
</dbReference>
<dbReference type="EMBL" id="JBHMCF010000003">
    <property type="protein sequence ID" value="MFB9468751.1"/>
    <property type="molecule type" value="Genomic_DNA"/>
</dbReference>
<proteinExistence type="predicted"/>
<accession>A0ABV5NFF6</accession>
<evidence type="ECO:0000313" key="1">
    <source>
        <dbReference type="EMBL" id="MFB9468751.1"/>
    </source>
</evidence>
<evidence type="ECO:0008006" key="3">
    <source>
        <dbReference type="Google" id="ProtNLM"/>
    </source>
</evidence>
<dbReference type="InterPro" id="IPR029063">
    <property type="entry name" value="SAM-dependent_MTases_sf"/>
</dbReference>
<name>A0ABV5NFF6_9ACTN</name>
<gene>
    <name evidence="1" type="ORF">ACFFR3_04495</name>
</gene>
<dbReference type="CDD" id="cd02440">
    <property type="entry name" value="AdoMet_MTases"/>
    <property type="match status" value="1"/>
</dbReference>
<keyword evidence="2" id="KW-1185">Reference proteome</keyword>
<sequence>MEPVQVFLAWSMETKGTDEVIRAVKAALEARSYKCYDWKEQPHPRNIGIEVQEQIRRSDILILEGSTVRPNLAFEVGFARALDVPVVVIKQEGTKELPEDFGAPRYINYPGEGADFARFEDEFGRLLDRLEQGGLSRGHRALRRRLGVLHERMQSVLTQHDADHPLLYLRSGWLDALASEVGNFGPLNIVTDPDYYSRCFAELRQWDEGPIKAIADLTDNTETFWLNDLEHLERMSARVTERIFLIDWKLFFGGEAELSRHIAMWRQQKSSHTSSDYDIYVATIDDAGPTARHPFGELAVGAHLLLLAPDCIGGYKQHSDGGPTGRRMLHIERDRHRFNLALRYYNAIKQRAVRFELDHDFFMLKREWLQKLEIGRWDRRWTRATEQRSPAYFERYDQHIRAWIPAYDQLIQYCAATVASEILRIYQASDTPVSILEIGYGTGSLTASIIPWIHTLCEPFDQLGQDYPVDRYRAIDRASQMRELAVRKVGDELGRVVRLLNKTAWEDVDDGVKHNVIFGSLVMHFLLGPDPTDEALRGFFHECARRLAVGGSLVFADCFAPDTDEGREAAVAAWRSWMVGNGLSEEYADAYLEGNPDMVTAASVPRLEAAAEAHNLYKAREKQVGSTQMFRLLVFQQRV</sequence>
<evidence type="ECO:0000313" key="2">
    <source>
        <dbReference type="Proteomes" id="UP001589568"/>
    </source>
</evidence>
<comment type="caution">
    <text evidence="1">The sequence shown here is derived from an EMBL/GenBank/DDBJ whole genome shotgun (WGS) entry which is preliminary data.</text>
</comment>
<dbReference type="Gene3D" id="3.40.50.150">
    <property type="entry name" value="Vaccinia Virus protein VP39"/>
    <property type="match status" value="1"/>
</dbReference>
<organism evidence="1 2">
    <name type="scientific">Nonomuraea salmonea</name>
    <dbReference type="NCBI Taxonomy" id="46181"/>
    <lineage>
        <taxon>Bacteria</taxon>
        <taxon>Bacillati</taxon>
        <taxon>Actinomycetota</taxon>
        <taxon>Actinomycetes</taxon>
        <taxon>Streptosporangiales</taxon>
        <taxon>Streptosporangiaceae</taxon>
        <taxon>Nonomuraea</taxon>
    </lineage>
</organism>